<organism evidence="5 6">
    <name type="scientific">Pseudovibrio japonicus</name>
    <dbReference type="NCBI Taxonomy" id="366534"/>
    <lineage>
        <taxon>Bacteria</taxon>
        <taxon>Pseudomonadati</taxon>
        <taxon>Pseudomonadota</taxon>
        <taxon>Alphaproteobacteria</taxon>
        <taxon>Hyphomicrobiales</taxon>
        <taxon>Stappiaceae</taxon>
        <taxon>Pseudovibrio</taxon>
    </lineage>
</organism>
<evidence type="ECO:0000313" key="5">
    <source>
        <dbReference type="EMBL" id="GHB42926.1"/>
    </source>
</evidence>
<dbReference type="SUPFAM" id="SSF46785">
    <property type="entry name" value="Winged helix' DNA-binding domain"/>
    <property type="match status" value="1"/>
</dbReference>
<evidence type="ECO:0000256" key="2">
    <source>
        <dbReference type="ARBA" id="ARBA00023125"/>
    </source>
</evidence>
<reference evidence="6" key="1">
    <citation type="journal article" date="2019" name="Int. J. Syst. Evol. Microbiol.">
        <title>The Global Catalogue of Microorganisms (GCM) 10K type strain sequencing project: providing services to taxonomists for standard genome sequencing and annotation.</title>
        <authorList>
            <consortium name="The Broad Institute Genomics Platform"/>
            <consortium name="The Broad Institute Genome Sequencing Center for Infectious Disease"/>
            <person name="Wu L."/>
            <person name="Ma J."/>
        </authorList>
    </citation>
    <scope>NUCLEOTIDE SEQUENCE [LARGE SCALE GENOMIC DNA]</scope>
    <source>
        <strain evidence="6">KCTC 12861</strain>
    </source>
</reference>
<dbReference type="InterPro" id="IPR002577">
    <property type="entry name" value="HTH_HxlR"/>
</dbReference>
<evidence type="ECO:0000259" key="4">
    <source>
        <dbReference type="PROSITE" id="PS51118"/>
    </source>
</evidence>
<gene>
    <name evidence="5" type="ORF">GCM10007094_35330</name>
</gene>
<proteinExistence type="predicted"/>
<dbReference type="EMBL" id="BMXE01000007">
    <property type="protein sequence ID" value="GHB42926.1"/>
    <property type="molecule type" value="Genomic_DNA"/>
</dbReference>
<protein>
    <submittedName>
        <fullName evidence="5">Transcriptional regulator</fullName>
    </submittedName>
</protein>
<name>A0ABQ3EJD2_9HYPH</name>
<accession>A0ABQ3EJD2</accession>
<sequence length="124" mass="13875">MEIRYEINSNIMSNIPKPGEPVRGSRSGAPIMALFDLFGRRWAMGVLWVTCENGPLTFRDLQAKCEGISPAVLNSRLKDLRDAQFIHRVDEGYAATPLGEKTYRQLVPLGALAKEWAKVIEVSE</sequence>
<evidence type="ECO:0000256" key="1">
    <source>
        <dbReference type="ARBA" id="ARBA00023015"/>
    </source>
</evidence>
<dbReference type="Proteomes" id="UP000637980">
    <property type="component" value="Unassembled WGS sequence"/>
</dbReference>
<dbReference type="PROSITE" id="PS51118">
    <property type="entry name" value="HTH_HXLR"/>
    <property type="match status" value="1"/>
</dbReference>
<dbReference type="PANTHER" id="PTHR33204:SF37">
    <property type="entry name" value="HTH-TYPE TRANSCRIPTIONAL REGULATOR YODB"/>
    <property type="match status" value="1"/>
</dbReference>
<dbReference type="InterPro" id="IPR036390">
    <property type="entry name" value="WH_DNA-bd_sf"/>
</dbReference>
<evidence type="ECO:0000256" key="3">
    <source>
        <dbReference type="ARBA" id="ARBA00023163"/>
    </source>
</evidence>
<keyword evidence="2" id="KW-0238">DNA-binding</keyword>
<keyword evidence="1" id="KW-0805">Transcription regulation</keyword>
<dbReference type="PANTHER" id="PTHR33204">
    <property type="entry name" value="TRANSCRIPTIONAL REGULATOR, MARR FAMILY"/>
    <property type="match status" value="1"/>
</dbReference>
<dbReference type="InterPro" id="IPR036388">
    <property type="entry name" value="WH-like_DNA-bd_sf"/>
</dbReference>
<keyword evidence="6" id="KW-1185">Reference proteome</keyword>
<keyword evidence="3" id="KW-0804">Transcription</keyword>
<evidence type="ECO:0000313" key="6">
    <source>
        <dbReference type="Proteomes" id="UP000637980"/>
    </source>
</evidence>
<dbReference type="Gene3D" id="1.10.10.10">
    <property type="entry name" value="Winged helix-like DNA-binding domain superfamily/Winged helix DNA-binding domain"/>
    <property type="match status" value="1"/>
</dbReference>
<dbReference type="Pfam" id="PF01638">
    <property type="entry name" value="HxlR"/>
    <property type="match status" value="1"/>
</dbReference>
<comment type="caution">
    <text evidence="5">The sequence shown here is derived from an EMBL/GenBank/DDBJ whole genome shotgun (WGS) entry which is preliminary data.</text>
</comment>
<feature type="domain" description="HTH hxlR-type" evidence="4">
    <location>
        <begin position="29"/>
        <end position="121"/>
    </location>
</feature>